<gene>
    <name evidence="5" type="ORF">MONBRDRAFT_25103</name>
</gene>
<evidence type="ECO:0000259" key="4">
    <source>
        <dbReference type="Pfam" id="PF04577"/>
    </source>
</evidence>
<dbReference type="eggNOG" id="ENOG502SFDZ">
    <property type="taxonomic scope" value="Eukaryota"/>
</dbReference>
<dbReference type="InterPro" id="IPR049625">
    <property type="entry name" value="Glyco_transf_61_cat"/>
</dbReference>
<reference evidence="5 6" key="1">
    <citation type="journal article" date="2008" name="Nature">
        <title>The genome of the choanoflagellate Monosiga brevicollis and the origin of metazoans.</title>
        <authorList>
            <consortium name="JGI Sequencing"/>
            <person name="King N."/>
            <person name="Westbrook M.J."/>
            <person name="Young S.L."/>
            <person name="Kuo A."/>
            <person name="Abedin M."/>
            <person name="Chapman J."/>
            <person name="Fairclough S."/>
            <person name="Hellsten U."/>
            <person name="Isogai Y."/>
            <person name="Letunic I."/>
            <person name="Marr M."/>
            <person name="Pincus D."/>
            <person name="Putnam N."/>
            <person name="Rokas A."/>
            <person name="Wright K.J."/>
            <person name="Zuzow R."/>
            <person name="Dirks W."/>
            <person name="Good M."/>
            <person name="Goodstein D."/>
            <person name="Lemons D."/>
            <person name="Li W."/>
            <person name="Lyons J.B."/>
            <person name="Morris A."/>
            <person name="Nichols S."/>
            <person name="Richter D.J."/>
            <person name="Salamov A."/>
            <person name="Bork P."/>
            <person name="Lim W.A."/>
            <person name="Manning G."/>
            <person name="Miller W.T."/>
            <person name="McGinnis W."/>
            <person name="Shapiro H."/>
            <person name="Tjian R."/>
            <person name="Grigoriev I.V."/>
            <person name="Rokhsar D."/>
        </authorList>
    </citation>
    <scope>NUCLEOTIDE SEQUENCE [LARGE SCALE GENOMIC DNA]</scope>
    <source>
        <strain evidence="6">MX1 / ATCC 50154</strain>
    </source>
</reference>
<accession>A9UYF1</accession>
<organism evidence="5 6">
    <name type="scientific">Monosiga brevicollis</name>
    <name type="common">Choanoflagellate</name>
    <dbReference type="NCBI Taxonomy" id="81824"/>
    <lineage>
        <taxon>Eukaryota</taxon>
        <taxon>Choanoflagellata</taxon>
        <taxon>Craspedida</taxon>
        <taxon>Salpingoecidae</taxon>
        <taxon>Monosiga</taxon>
    </lineage>
</organism>
<sequence length="526" mass="57994">MAVFLTNTQQCVTLVPPVPQSSVYPLCLTALYIPKRTEPHAECDTVERDRVYDQGKGNISAAVSLVDQQLALRFSPMLLREKATMLLMLGGEHESEAHALLRQEQQHFLRDWQAARQVLGRHCSKASLIHADSPLAASTVTQLDTIHQPESYAVQLTRITHDGNVVEEHSAFSSTRVTLVTAPEVYVAGPDGQLSQETHGRCVLWEANTGYFQDLGSNLQLVMAEQAPPDFDWSRIESERAPWLDYYRGARPAHGKNPHQLRRKATASSALSTASRSFYHFLTDVVPRVLALRHYHPDAAVIVPADPKGETGFISEALALLKLKAGKDTVRYNTVKAPPDAVLKASFTSSANFFLASCDAGPEAAANTAESPPGRDCVSRDSHPMCNQNAKMRQLRDESQLWAKLAQRYGHVDFVTYKSRDYTLTDTIELFKSAEMVLGVHGGALANVLFSRPGATLVELTIPRNTTRHYEHMAAALDLQYVAVDVQPDQRGVGAPEVVLGEASRRALERLLDQRLAPPAHDPADL</sequence>
<evidence type="ECO:0000313" key="5">
    <source>
        <dbReference type="EMBL" id="EDQ89594.1"/>
    </source>
</evidence>
<dbReference type="PANTHER" id="PTHR20961:SF150">
    <property type="entry name" value="GLYCOSYLTRANSFERASE FAMILY 61 PROTEIN"/>
    <property type="match status" value="1"/>
</dbReference>
<dbReference type="GO" id="GO:0016757">
    <property type="term" value="F:glycosyltransferase activity"/>
    <property type="evidence" value="ECO:0000318"/>
    <property type="project" value="GO_Central"/>
</dbReference>
<dbReference type="PANTHER" id="PTHR20961">
    <property type="entry name" value="GLYCOSYLTRANSFERASE"/>
    <property type="match status" value="1"/>
</dbReference>
<dbReference type="GeneID" id="5890944"/>
<dbReference type="Proteomes" id="UP000001357">
    <property type="component" value="Unassembled WGS sequence"/>
</dbReference>
<evidence type="ECO:0000256" key="1">
    <source>
        <dbReference type="ARBA" id="ARBA00022676"/>
    </source>
</evidence>
<evidence type="ECO:0000256" key="2">
    <source>
        <dbReference type="ARBA" id="ARBA00022679"/>
    </source>
</evidence>
<name>A9UYF1_MONBE</name>
<dbReference type="Pfam" id="PF04577">
    <property type="entry name" value="Glyco_transf_61"/>
    <property type="match status" value="1"/>
</dbReference>
<keyword evidence="6" id="KW-1185">Reference proteome</keyword>
<keyword evidence="2" id="KW-0808">Transferase</keyword>
<keyword evidence="1" id="KW-0328">Glycosyltransferase</keyword>
<proteinExistence type="predicted"/>
<dbReference type="OMA" id="VLWEANT"/>
<dbReference type="AlphaFoldDB" id="A9UYF1"/>
<evidence type="ECO:0000313" key="6">
    <source>
        <dbReference type="Proteomes" id="UP000001357"/>
    </source>
</evidence>
<feature type="domain" description="Glycosyltransferase 61 catalytic" evidence="4">
    <location>
        <begin position="278"/>
        <end position="458"/>
    </location>
</feature>
<dbReference type="InterPro" id="IPR007657">
    <property type="entry name" value="Glycosyltransferase_61"/>
</dbReference>
<protein>
    <recommendedName>
        <fullName evidence="4">Glycosyltransferase 61 catalytic domain-containing protein</fullName>
    </recommendedName>
</protein>
<keyword evidence="3" id="KW-0325">Glycoprotein</keyword>
<evidence type="ECO:0000256" key="3">
    <source>
        <dbReference type="ARBA" id="ARBA00023180"/>
    </source>
</evidence>
<dbReference type="RefSeq" id="XP_001745623.1">
    <property type="nucleotide sequence ID" value="XM_001745571.1"/>
</dbReference>
<dbReference type="KEGG" id="mbr:MONBRDRAFT_25103"/>
<dbReference type="InParanoid" id="A9UYF1"/>
<dbReference type="EMBL" id="CH991550">
    <property type="protein sequence ID" value="EDQ89594.1"/>
    <property type="molecule type" value="Genomic_DNA"/>
</dbReference>